<name>A0A285PJU5_9HYPH</name>
<evidence type="ECO:0000313" key="1">
    <source>
        <dbReference type="EMBL" id="SNZ20151.1"/>
    </source>
</evidence>
<dbReference type="AlphaFoldDB" id="A0A285PJU5"/>
<protein>
    <submittedName>
        <fullName evidence="1">Uncharacterized protein</fullName>
    </submittedName>
</protein>
<dbReference type="Proteomes" id="UP000219439">
    <property type="component" value="Unassembled WGS sequence"/>
</dbReference>
<sequence>MRDLQGGMTYGESRLDQQNFMIDQQFKNTLTNQYATYLSILASDSIHAAPLVAKFIADKALSRRTVN</sequence>
<reference evidence="1 2" key="1">
    <citation type="submission" date="2017-09" db="EMBL/GenBank/DDBJ databases">
        <authorList>
            <person name="Ehlers B."/>
            <person name="Leendertz F.H."/>
        </authorList>
    </citation>
    <scope>NUCLEOTIDE SEQUENCE [LARGE SCALE GENOMIC DNA]</scope>
    <source>
        <strain evidence="1 2">DSM 18289</strain>
    </source>
</reference>
<dbReference type="EMBL" id="OBEL01000004">
    <property type="protein sequence ID" value="SNZ20151.1"/>
    <property type="molecule type" value="Genomic_DNA"/>
</dbReference>
<evidence type="ECO:0000313" key="2">
    <source>
        <dbReference type="Proteomes" id="UP000219439"/>
    </source>
</evidence>
<keyword evidence="2" id="KW-1185">Reference proteome</keyword>
<organism evidence="1 2">
    <name type="scientific">Cohaesibacter gelatinilyticus</name>
    <dbReference type="NCBI Taxonomy" id="372072"/>
    <lineage>
        <taxon>Bacteria</taxon>
        <taxon>Pseudomonadati</taxon>
        <taxon>Pseudomonadota</taxon>
        <taxon>Alphaproteobacteria</taxon>
        <taxon>Hyphomicrobiales</taxon>
        <taxon>Cohaesibacteraceae</taxon>
    </lineage>
</organism>
<gene>
    <name evidence="1" type="ORF">SAMN06265368_3254</name>
</gene>
<proteinExistence type="predicted"/>
<accession>A0A285PJU5</accession>